<keyword evidence="1" id="KW-0472">Membrane</keyword>
<reference evidence="3 4" key="1">
    <citation type="submission" date="2022-07" db="EMBL/GenBank/DDBJ databases">
        <title>Novel species in genus cellulomonas.</title>
        <authorList>
            <person name="Ye L."/>
        </authorList>
    </citation>
    <scope>NUCLEOTIDE SEQUENCE [LARGE SCALE GENOMIC DNA]</scope>
    <source>
        <strain evidence="4">zg-Y338</strain>
    </source>
</reference>
<protein>
    <submittedName>
        <fullName evidence="3">EsaB/YukD family protein</fullName>
    </submittedName>
</protein>
<dbReference type="Pfam" id="PF08817">
    <property type="entry name" value="YukD"/>
    <property type="match status" value="1"/>
</dbReference>
<evidence type="ECO:0000313" key="3">
    <source>
        <dbReference type="EMBL" id="UUI74865.1"/>
    </source>
</evidence>
<keyword evidence="4" id="KW-1185">Reference proteome</keyword>
<sequence length="449" mass="44351">MTELTSSLTPVGTLVRLSVVADDRRADLGAPGSVPVAELIPGLARTLGLLDAATVYGGYRLLRADGRAVDSARSLVAQGVEDGAVLTLEAGATRAEPRVYDDVVEAVADAVEAHHAPWTAQDSARSAAGAAVALLLAAAALLVGADPASLLPPVLAAVGCVLVLVAGAVVGRVGAEPGAGRVLVLTATVLGAVAGLTALDGPPTWGWSTAFAGAGLLASGAIGLLAMPDRRELCVGPMLVGLALAASGTVVAAMGADPGAVLAVVVAVVVACSIGVPWLALSSTPLRVVTARSDAEILLDPVEVDPAVVRQQYATGHRLQLTLRAAVGGLALVATPAIVGTGVAGTILLVLCYCGLLLSVRQTSSRTDVLLVVSVGVAGLAATALAAALVHPGWRGGLAGAAGLLAAIVVALGLVSPGRRLWLGRLADTGELLFLALLLPVALTAAGVV</sequence>
<feature type="transmembrane region" description="Helical" evidence="1">
    <location>
        <begin position="182"/>
        <end position="199"/>
    </location>
</feature>
<feature type="domain" description="EccD-like transmembrane" evidence="2">
    <location>
        <begin position="126"/>
        <end position="448"/>
    </location>
</feature>
<dbReference type="Pfam" id="PF19053">
    <property type="entry name" value="EccD"/>
    <property type="match status" value="1"/>
</dbReference>
<dbReference type="EMBL" id="CP101988">
    <property type="protein sequence ID" value="UUI74865.1"/>
    <property type="molecule type" value="Genomic_DNA"/>
</dbReference>
<feature type="transmembrane region" description="Helical" evidence="1">
    <location>
        <begin position="344"/>
        <end position="360"/>
    </location>
</feature>
<feature type="transmembrane region" description="Helical" evidence="1">
    <location>
        <begin position="127"/>
        <end position="144"/>
    </location>
</feature>
<feature type="transmembrane region" description="Helical" evidence="1">
    <location>
        <begin position="260"/>
        <end position="281"/>
    </location>
</feature>
<name>A0ABY5KYS7_9CELL</name>
<feature type="transmembrane region" description="Helical" evidence="1">
    <location>
        <begin position="369"/>
        <end position="390"/>
    </location>
</feature>
<proteinExistence type="predicted"/>
<feature type="transmembrane region" description="Helical" evidence="1">
    <location>
        <begin position="429"/>
        <end position="448"/>
    </location>
</feature>
<keyword evidence="1" id="KW-1133">Transmembrane helix</keyword>
<feature type="transmembrane region" description="Helical" evidence="1">
    <location>
        <begin position="150"/>
        <end position="170"/>
    </location>
</feature>
<evidence type="ECO:0000256" key="1">
    <source>
        <dbReference type="SAM" id="Phobius"/>
    </source>
</evidence>
<dbReference type="InterPro" id="IPR024962">
    <property type="entry name" value="YukD-like"/>
</dbReference>
<feature type="transmembrane region" description="Helical" evidence="1">
    <location>
        <begin position="205"/>
        <end position="226"/>
    </location>
</feature>
<feature type="transmembrane region" description="Helical" evidence="1">
    <location>
        <begin position="321"/>
        <end position="338"/>
    </location>
</feature>
<accession>A0ABY5KYS7</accession>
<feature type="transmembrane region" description="Helical" evidence="1">
    <location>
        <begin position="233"/>
        <end position="254"/>
    </location>
</feature>
<organism evidence="3 4">
    <name type="scientific">Cellulomonas chengniuliangii</name>
    <dbReference type="NCBI Taxonomy" id="2968084"/>
    <lineage>
        <taxon>Bacteria</taxon>
        <taxon>Bacillati</taxon>
        <taxon>Actinomycetota</taxon>
        <taxon>Actinomycetes</taxon>
        <taxon>Micrococcales</taxon>
        <taxon>Cellulomonadaceae</taxon>
        <taxon>Cellulomonas</taxon>
    </lineage>
</organism>
<evidence type="ECO:0000259" key="2">
    <source>
        <dbReference type="Pfam" id="PF19053"/>
    </source>
</evidence>
<feature type="transmembrane region" description="Helical" evidence="1">
    <location>
        <begin position="396"/>
        <end position="417"/>
    </location>
</feature>
<dbReference type="InterPro" id="IPR044049">
    <property type="entry name" value="EccD_transm"/>
</dbReference>
<evidence type="ECO:0000313" key="4">
    <source>
        <dbReference type="Proteomes" id="UP001316189"/>
    </source>
</evidence>
<dbReference type="Proteomes" id="UP001316189">
    <property type="component" value="Chromosome"/>
</dbReference>
<gene>
    <name evidence="3" type="ORF">NP064_13920</name>
</gene>
<keyword evidence="1" id="KW-0812">Transmembrane</keyword>
<dbReference type="Gene3D" id="3.10.20.90">
    <property type="entry name" value="Phosphatidylinositol 3-kinase Catalytic Subunit, Chain A, domain 1"/>
    <property type="match status" value="1"/>
</dbReference>
<dbReference type="RefSeq" id="WP_227570268.1">
    <property type="nucleotide sequence ID" value="NZ_CP101988.1"/>
</dbReference>